<protein>
    <submittedName>
        <fullName evidence="1">Uncharacterized protein</fullName>
    </submittedName>
</protein>
<keyword evidence="2" id="KW-1185">Reference proteome</keyword>
<accession>A0ABN3V0W8</accession>
<comment type="caution">
    <text evidence="1">The sequence shown here is derived from an EMBL/GenBank/DDBJ whole genome shotgun (WGS) entry which is preliminary data.</text>
</comment>
<reference evidence="1 2" key="1">
    <citation type="journal article" date="2019" name="Int. J. Syst. Evol. Microbiol.">
        <title>The Global Catalogue of Microorganisms (GCM) 10K type strain sequencing project: providing services to taxonomists for standard genome sequencing and annotation.</title>
        <authorList>
            <consortium name="The Broad Institute Genomics Platform"/>
            <consortium name="The Broad Institute Genome Sequencing Center for Infectious Disease"/>
            <person name="Wu L."/>
            <person name="Ma J."/>
        </authorList>
    </citation>
    <scope>NUCLEOTIDE SEQUENCE [LARGE SCALE GENOMIC DNA]</scope>
    <source>
        <strain evidence="1 2">JCM 9383</strain>
    </source>
</reference>
<name>A0ABN3V0W8_9PSEU</name>
<proteinExistence type="predicted"/>
<evidence type="ECO:0000313" key="2">
    <source>
        <dbReference type="Proteomes" id="UP001500979"/>
    </source>
</evidence>
<evidence type="ECO:0000313" key="1">
    <source>
        <dbReference type="EMBL" id="GAA2773953.1"/>
    </source>
</evidence>
<organism evidence="1 2">
    <name type="scientific">Saccharopolyspora taberi</name>
    <dbReference type="NCBI Taxonomy" id="60895"/>
    <lineage>
        <taxon>Bacteria</taxon>
        <taxon>Bacillati</taxon>
        <taxon>Actinomycetota</taxon>
        <taxon>Actinomycetes</taxon>
        <taxon>Pseudonocardiales</taxon>
        <taxon>Pseudonocardiaceae</taxon>
        <taxon>Saccharopolyspora</taxon>
    </lineage>
</organism>
<dbReference type="Proteomes" id="UP001500979">
    <property type="component" value="Unassembled WGS sequence"/>
</dbReference>
<sequence>MVGDPGDELALIVINPSCEQLLVQKGAFGRWRNATLDMFIDLGFKASTGTFPGMTDTVEAQLDGNRMTVKVVADLPGHTVPVSRSWSLSVEEETRRKIARSSYVAVAMTTKTLPTLLSDLTPAFNDPEAVSIGVPLTR</sequence>
<gene>
    <name evidence="1" type="ORF">GCM10010470_02190</name>
</gene>
<dbReference type="EMBL" id="BAAAUX010000001">
    <property type="protein sequence ID" value="GAA2773953.1"/>
    <property type="molecule type" value="Genomic_DNA"/>
</dbReference>